<accession>A0A0E9SA46</accession>
<organism evidence="1">
    <name type="scientific">Anguilla anguilla</name>
    <name type="common">European freshwater eel</name>
    <name type="synonym">Muraena anguilla</name>
    <dbReference type="NCBI Taxonomy" id="7936"/>
    <lineage>
        <taxon>Eukaryota</taxon>
        <taxon>Metazoa</taxon>
        <taxon>Chordata</taxon>
        <taxon>Craniata</taxon>
        <taxon>Vertebrata</taxon>
        <taxon>Euteleostomi</taxon>
        <taxon>Actinopterygii</taxon>
        <taxon>Neopterygii</taxon>
        <taxon>Teleostei</taxon>
        <taxon>Anguilliformes</taxon>
        <taxon>Anguillidae</taxon>
        <taxon>Anguilla</taxon>
    </lineage>
</organism>
<sequence>MKLSKTSTHLVASLTWHKAIEDLHPFHRINYIRLFRTRLLSVSKDV</sequence>
<name>A0A0E9SA46_ANGAN</name>
<proteinExistence type="predicted"/>
<reference evidence="1" key="1">
    <citation type="submission" date="2014-11" db="EMBL/GenBank/DDBJ databases">
        <authorList>
            <person name="Amaro Gonzalez C."/>
        </authorList>
    </citation>
    <scope>NUCLEOTIDE SEQUENCE</scope>
</reference>
<reference evidence="1" key="2">
    <citation type="journal article" date="2015" name="Fish Shellfish Immunol.">
        <title>Early steps in the European eel (Anguilla anguilla)-Vibrio vulnificus interaction in the gills: Role of the RtxA13 toxin.</title>
        <authorList>
            <person name="Callol A."/>
            <person name="Pajuelo D."/>
            <person name="Ebbesson L."/>
            <person name="Teles M."/>
            <person name="MacKenzie S."/>
            <person name="Amaro C."/>
        </authorList>
    </citation>
    <scope>NUCLEOTIDE SEQUENCE</scope>
</reference>
<protein>
    <submittedName>
        <fullName evidence="1">Uncharacterized protein</fullName>
    </submittedName>
</protein>
<dbReference type="EMBL" id="GBXM01071199">
    <property type="protein sequence ID" value="JAH37378.1"/>
    <property type="molecule type" value="Transcribed_RNA"/>
</dbReference>
<dbReference type="AlphaFoldDB" id="A0A0E9SA46"/>
<evidence type="ECO:0000313" key="1">
    <source>
        <dbReference type="EMBL" id="JAH37378.1"/>
    </source>
</evidence>